<keyword evidence="1" id="KW-0325">Glycoprotein</keyword>
<sequence length="89" mass="9535">MSQALSGRTSVIRVGVVPGLFTGAIMESGTTLSPWAKGRDFLATAQAVAERFDCPTLPTDDLVACLQTVGAHLLDMSYFTLYVRPNTDL</sequence>
<accession>A0A5B7CGW5</accession>
<evidence type="ECO:0000256" key="1">
    <source>
        <dbReference type="ARBA" id="ARBA00023180"/>
    </source>
</evidence>
<name>A0A5B7CGW5_PORTR</name>
<keyword evidence="4" id="KW-1185">Reference proteome</keyword>
<protein>
    <submittedName>
        <fullName evidence="3">Bile salt-activated lipase</fullName>
    </submittedName>
</protein>
<reference evidence="3 4" key="1">
    <citation type="submission" date="2019-05" db="EMBL/GenBank/DDBJ databases">
        <title>Another draft genome of Portunus trituberculatus and its Hox gene families provides insights of decapod evolution.</title>
        <authorList>
            <person name="Jeong J.-H."/>
            <person name="Song I."/>
            <person name="Kim S."/>
            <person name="Choi T."/>
            <person name="Kim D."/>
            <person name="Ryu S."/>
            <person name="Kim W."/>
        </authorList>
    </citation>
    <scope>NUCLEOTIDE SEQUENCE [LARGE SCALE GENOMIC DNA]</scope>
    <source>
        <tissue evidence="3">Muscle</tissue>
    </source>
</reference>
<gene>
    <name evidence="3" type="primary">Cel_1</name>
    <name evidence="3" type="ORF">E2C01_001539</name>
</gene>
<dbReference type="AlphaFoldDB" id="A0A5B7CGW5"/>
<evidence type="ECO:0000313" key="4">
    <source>
        <dbReference type="Proteomes" id="UP000324222"/>
    </source>
</evidence>
<dbReference type="Pfam" id="PF00135">
    <property type="entry name" value="COesterase"/>
    <property type="match status" value="1"/>
</dbReference>
<organism evidence="3 4">
    <name type="scientific">Portunus trituberculatus</name>
    <name type="common">Swimming crab</name>
    <name type="synonym">Neptunus trituberculatus</name>
    <dbReference type="NCBI Taxonomy" id="210409"/>
    <lineage>
        <taxon>Eukaryota</taxon>
        <taxon>Metazoa</taxon>
        <taxon>Ecdysozoa</taxon>
        <taxon>Arthropoda</taxon>
        <taxon>Crustacea</taxon>
        <taxon>Multicrustacea</taxon>
        <taxon>Malacostraca</taxon>
        <taxon>Eumalacostraca</taxon>
        <taxon>Eucarida</taxon>
        <taxon>Decapoda</taxon>
        <taxon>Pleocyemata</taxon>
        <taxon>Brachyura</taxon>
        <taxon>Eubrachyura</taxon>
        <taxon>Portunoidea</taxon>
        <taxon>Portunidae</taxon>
        <taxon>Portuninae</taxon>
        <taxon>Portunus</taxon>
    </lineage>
</organism>
<dbReference type="SUPFAM" id="SSF53474">
    <property type="entry name" value="alpha/beta-Hydrolases"/>
    <property type="match status" value="1"/>
</dbReference>
<dbReference type="InterPro" id="IPR002018">
    <property type="entry name" value="CarbesteraseB"/>
</dbReference>
<dbReference type="Proteomes" id="UP000324222">
    <property type="component" value="Unassembled WGS sequence"/>
</dbReference>
<comment type="caution">
    <text evidence="3">The sequence shown here is derived from an EMBL/GenBank/DDBJ whole genome shotgun (WGS) entry which is preliminary data.</text>
</comment>
<dbReference type="OrthoDB" id="19653at2759"/>
<proteinExistence type="predicted"/>
<feature type="domain" description="Carboxylesterase type B" evidence="2">
    <location>
        <begin position="18"/>
        <end position="76"/>
    </location>
</feature>
<dbReference type="Gene3D" id="3.40.50.1820">
    <property type="entry name" value="alpha/beta hydrolase"/>
    <property type="match status" value="1"/>
</dbReference>
<evidence type="ECO:0000313" key="3">
    <source>
        <dbReference type="EMBL" id="MPC08942.1"/>
    </source>
</evidence>
<dbReference type="EMBL" id="VSRR010000049">
    <property type="protein sequence ID" value="MPC08942.1"/>
    <property type="molecule type" value="Genomic_DNA"/>
</dbReference>
<evidence type="ECO:0000259" key="2">
    <source>
        <dbReference type="Pfam" id="PF00135"/>
    </source>
</evidence>
<dbReference type="InterPro" id="IPR029058">
    <property type="entry name" value="AB_hydrolase_fold"/>
</dbReference>